<evidence type="ECO:0000313" key="2">
    <source>
        <dbReference type="Proteomes" id="UP000070377"/>
    </source>
</evidence>
<protein>
    <submittedName>
        <fullName evidence="1">Uncharacterized protein</fullName>
    </submittedName>
</protein>
<gene>
    <name evidence="1" type="ORF">SCRDD08_00725</name>
</gene>
<proteinExistence type="predicted"/>
<reference evidence="1 2" key="1">
    <citation type="submission" date="2016-01" db="EMBL/GenBank/DDBJ databases">
        <title>Highly variable Streptococcus oralis are common among viridans streptococci isolated from primates.</title>
        <authorList>
            <person name="Denapaite D."/>
            <person name="Rieger M."/>
            <person name="Koendgen S."/>
            <person name="Brueckner R."/>
            <person name="Ochigava I."/>
            <person name="Kappeler P."/>
            <person name="Maetz-Rensing K."/>
            <person name="Leendertz F."/>
            <person name="Hakenbeck R."/>
        </authorList>
    </citation>
    <scope>NUCLEOTIDE SEQUENCE [LARGE SCALE GENOMIC DNA]</scope>
    <source>
        <strain evidence="1 2">DD08</strain>
    </source>
</reference>
<comment type="caution">
    <text evidence="1">The sequence shown here is derived from an EMBL/GenBank/DDBJ whole genome shotgun (WGS) entry which is preliminary data.</text>
</comment>
<dbReference type="Proteomes" id="UP000070377">
    <property type="component" value="Unassembled WGS sequence"/>
</dbReference>
<evidence type="ECO:0000313" key="1">
    <source>
        <dbReference type="EMBL" id="KXT70330.1"/>
    </source>
</evidence>
<sequence>MYLLILIDIVLSQDTKTIFTTLIAGKMANRENSASLKAWNRSKNGPL</sequence>
<accession>A0A139N2U4</accession>
<dbReference type="EMBL" id="LQRD01000027">
    <property type="protein sequence ID" value="KXT70330.1"/>
    <property type="molecule type" value="Genomic_DNA"/>
</dbReference>
<dbReference type="AlphaFoldDB" id="A0A139N2U4"/>
<name>A0A139N2U4_STRCR</name>
<organism evidence="1 2">
    <name type="scientific">Streptococcus cristatus</name>
    <dbReference type="NCBI Taxonomy" id="45634"/>
    <lineage>
        <taxon>Bacteria</taxon>
        <taxon>Bacillati</taxon>
        <taxon>Bacillota</taxon>
        <taxon>Bacilli</taxon>
        <taxon>Lactobacillales</taxon>
        <taxon>Streptococcaceae</taxon>
        <taxon>Streptococcus</taxon>
    </lineage>
</organism>